<evidence type="ECO:0000256" key="1">
    <source>
        <dbReference type="ARBA" id="ARBA00004613"/>
    </source>
</evidence>
<dbReference type="PANTHER" id="PTHR11610:SF173">
    <property type="entry name" value="LIPASE DOMAIN-CONTAINING PROTEIN-RELATED"/>
    <property type="match status" value="1"/>
</dbReference>
<proteinExistence type="inferred from homology"/>
<comment type="similarity">
    <text evidence="2 4">Belongs to the AB hydrolase superfamily. Lipase family.</text>
</comment>
<evidence type="ECO:0000259" key="6">
    <source>
        <dbReference type="Pfam" id="PF00151"/>
    </source>
</evidence>
<dbReference type="Gene3D" id="3.40.50.1820">
    <property type="entry name" value="alpha/beta hydrolase"/>
    <property type="match status" value="1"/>
</dbReference>
<gene>
    <name evidence="8" type="primary">LOC117639243</name>
</gene>
<reference evidence="8" key="2">
    <citation type="journal article" date="2018" name="Proc. Natl. Acad. Sci. U.S.A.">
        <title>Phylogenomics and the evolution of hemipteroid insects.</title>
        <authorList>
            <person name="Johnson K.P."/>
            <person name="Dietrich C.H."/>
            <person name="Friedrich F."/>
            <person name="Beutel R.G."/>
            <person name="Wipfler B."/>
            <person name="Peters R.S."/>
            <person name="Allen J.M."/>
            <person name="Petersen M."/>
            <person name="Donath A."/>
            <person name="Walden K.K."/>
            <person name="Kozlov A.M."/>
            <person name="Podsiadlowski L."/>
            <person name="Mayer C."/>
            <person name="Meusemann K."/>
            <person name="Vasilikopoulos A."/>
            <person name="Waterhouse R.M."/>
            <person name="Cameron S.L."/>
            <person name="Weirauch C."/>
            <person name="Swanson D.R."/>
            <person name="Percy D.M."/>
            <person name="Hardy N.B."/>
            <person name="Terry I."/>
            <person name="Liu S."/>
            <person name="Zhou X."/>
            <person name="Misof B."/>
            <person name="Robertson H.M."/>
            <person name="Yoshizawa K."/>
        </authorList>
    </citation>
    <scope>NUCLEOTIDE SEQUENCE</scope>
</reference>
<dbReference type="GO" id="GO:0005615">
    <property type="term" value="C:extracellular space"/>
    <property type="evidence" value="ECO:0007669"/>
    <property type="project" value="TreeGrafter"/>
</dbReference>
<keyword evidence="3" id="KW-0964">Secreted</keyword>
<evidence type="ECO:0000313" key="8">
    <source>
        <dbReference type="RefSeq" id="XP_034230619.1"/>
    </source>
</evidence>
<dbReference type="InterPro" id="IPR000734">
    <property type="entry name" value="TAG_lipase"/>
</dbReference>
<reference evidence="8" key="1">
    <citation type="journal article" date="2014" name="Science">
        <title>Phylogenomics resolves the timing and pattern of insect evolution.</title>
        <authorList>
            <person name="Misof B."/>
            <person name="Liu S."/>
            <person name="Meusemann K."/>
            <person name="Peters R.S."/>
            <person name="Donath A."/>
            <person name="Mayer C."/>
            <person name="Frandsen P.B."/>
            <person name="Ware J."/>
            <person name="Flouri T."/>
            <person name="Beutel R.G."/>
            <person name="Niehuis O."/>
            <person name="Petersen M."/>
            <person name="Izquierdo-Carrasco F."/>
            <person name="Wappler T."/>
            <person name="Rust J."/>
            <person name="Aberer A.J."/>
            <person name="Aspock U."/>
            <person name="Aspock H."/>
            <person name="Bartel D."/>
            <person name="Blanke A."/>
            <person name="Berger S."/>
            <person name="Bohm A."/>
            <person name="Buckley T.R."/>
            <person name="Calcott B."/>
            <person name="Chen J."/>
            <person name="Friedrich F."/>
            <person name="Fukui M."/>
            <person name="Fujita M."/>
            <person name="Greve C."/>
            <person name="Grobe P."/>
            <person name="Gu S."/>
            <person name="Huang Y."/>
            <person name="Jermiin L.S."/>
            <person name="Kawahara A.Y."/>
            <person name="Krogmann L."/>
            <person name="Kubiak M."/>
            <person name="Lanfear R."/>
            <person name="Letsch H."/>
            <person name="Li Y."/>
            <person name="Li Z."/>
            <person name="Li J."/>
            <person name="Lu H."/>
            <person name="Machida R."/>
            <person name="Mashimo Y."/>
            <person name="Kapli P."/>
            <person name="McKenna D.D."/>
            <person name="Meng G."/>
            <person name="Nakagaki Y."/>
            <person name="Navarrete-Heredia J.L."/>
            <person name="Ott M."/>
            <person name="Ou Y."/>
            <person name="Pass G."/>
            <person name="Podsiadlowski L."/>
            <person name="Pohl H."/>
            <person name="von Reumont B.M."/>
            <person name="Schutte K."/>
            <person name="Sekiya K."/>
            <person name="Shimizu S."/>
            <person name="Slipinski A."/>
            <person name="Stamatakis A."/>
            <person name="Song W."/>
            <person name="Su X."/>
            <person name="Szucsich N.U."/>
            <person name="Tan M."/>
            <person name="Tan X."/>
            <person name="Tang M."/>
            <person name="Tang J."/>
            <person name="Timelthaler G."/>
            <person name="Tomizuka S."/>
            <person name="Trautwein M."/>
            <person name="Tong X."/>
            <person name="Uchifune T."/>
            <person name="Walzl M.G."/>
            <person name="Wiegmann B.M."/>
            <person name="Wilbrandt J."/>
            <person name="Wipfler B."/>
            <person name="Wong T.K."/>
            <person name="Wu Q."/>
            <person name="Wu G."/>
            <person name="Xie Y."/>
            <person name="Yang S."/>
            <person name="Yang Q."/>
            <person name="Yeates D.K."/>
            <person name="Yoshizawa K."/>
            <person name="Zhang Q."/>
            <person name="Zhang R."/>
            <person name="Zhang W."/>
            <person name="Zhang Y."/>
            <person name="Zhao J."/>
            <person name="Zhou C."/>
            <person name="Zhou L."/>
            <person name="Ziesmann T."/>
            <person name="Zou S."/>
            <person name="Li Y."/>
            <person name="Xu X."/>
            <person name="Zhang Y."/>
            <person name="Yang H."/>
            <person name="Wang J."/>
            <person name="Wang J."/>
            <person name="Kjer K.M."/>
            <person name="Zhou X."/>
        </authorList>
    </citation>
    <scope>NUCLEOTIDE SEQUENCE</scope>
</reference>
<dbReference type="InterPro" id="IPR013818">
    <property type="entry name" value="Lipase"/>
</dbReference>
<dbReference type="InterPro" id="IPR029058">
    <property type="entry name" value="AB_hydrolase_fold"/>
</dbReference>
<dbReference type="InParanoid" id="A0A6P8ZGS6"/>
<protein>
    <submittedName>
        <fullName evidence="8">Lipase member H-like</fullName>
    </submittedName>
</protein>
<evidence type="ECO:0000256" key="4">
    <source>
        <dbReference type="RuleBase" id="RU004262"/>
    </source>
</evidence>
<reference evidence="8" key="3">
    <citation type="submission" date="2025-08" db="UniProtKB">
        <authorList>
            <consortium name="RefSeq"/>
        </authorList>
    </citation>
    <scope>IDENTIFICATION</scope>
</reference>
<accession>A0A6P8ZGS6</accession>
<feature type="chain" id="PRO_5027611019" evidence="5">
    <location>
        <begin position="25"/>
        <end position="330"/>
    </location>
</feature>
<dbReference type="FunCoup" id="A0A6P8ZGS6">
    <property type="interactions" value="14"/>
</dbReference>
<name>A0A6P8ZGS6_THRPL</name>
<dbReference type="InterPro" id="IPR033906">
    <property type="entry name" value="Lipase_N"/>
</dbReference>
<evidence type="ECO:0000313" key="7">
    <source>
        <dbReference type="Proteomes" id="UP000515158"/>
    </source>
</evidence>
<dbReference type="GO" id="GO:0016298">
    <property type="term" value="F:lipase activity"/>
    <property type="evidence" value="ECO:0007669"/>
    <property type="project" value="InterPro"/>
</dbReference>
<dbReference type="GO" id="GO:0016042">
    <property type="term" value="P:lipid catabolic process"/>
    <property type="evidence" value="ECO:0007669"/>
    <property type="project" value="TreeGrafter"/>
</dbReference>
<keyword evidence="7" id="KW-1185">Reference proteome</keyword>
<dbReference type="OrthoDB" id="199913at2759"/>
<dbReference type="Proteomes" id="UP000515158">
    <property type="component" value="Unplaced"/>
</dbReference>
<dbReference type="PANTHER" id="PTHR11610">
    <property type="entry name" value="LIPASE"/>
    <property type="match status" value="1"/>
</dbReference>
<evidence type="ECO:0000256" key="2">
    <source>
        <dbReference type="ARBA" id="ARBA00010701"/>
    </source>
</evidence>
<dbReference type="GO" id="GO:0017171">
    <property type="term" value="F:serine hydrolase activity"/>
    <property type="evidence" value="ECO:0007669"/>
    <property type="project" value="TreeGrafter"/>
</dbReference>
<dbReference type="RefSeq" id="XP_034230619.1">
    <property type="nucleotide sequence ID" value="XM_034374728.1"/>
</dbReference>
<sequence>MNLRRFLVCLQLLAWATLLCSANADTEQNILEDKTGETRLQEQDYSEVNFIYYTSDPTNFTIVPINQVDDLLNLIDVQKPTVFYAHGYTETPSGDSVHGITTAFIQRGQHNVVLVDWSKYDGAPYTSALENVPGVGKAVGEAIDSLVQQGLCSDDLWFIGHSLGAHVAGAVAEAVSFTWKRITGLDPAGPGYAKPLLTRESALVVDVVHTDAGVAGYNSNDGSIDFWPNGGHRDQPGCHVWEVGFLESVGCSHMRSWQFFAESVNDEQAFPAVPCSSYEDFQLGRCPPTDANTVYLGYAAAQARVEGSAYLVTASKSPFGLGAKGTEPAQ</sequence>
<evidence type="ECO:0000256" key="3">
    <source>
        <dbReference type="ARBA" id="ARBA00022525"/>
    </source>
</evidence>
<keyword evidence="5" id="KW-0732">Signal</keyword>
<dbReference type="SUPFAM" id="SSF53474">
    <property type="entry name" value="alpha/beta-Hydrolases"/>
    <property type="match status" value="1"/>
</dbReference>
<dbReference type="KEGG" id="tpal:117639243"/>
<dbReference type="PRINTS" id="PR00821">
    <property type="entry name" value="TAGLIPASE"/>
</dbReference>
<evidence type="ECO:0000256" key="5">
    <source>
        <dbReference type="SAM" id="SignalP"/>
    </source>
</evidence>
<dbReference type="AlphaFoldDB" id="A0A6P8ZGS6"/>
<feature type="domain" description="Lipase" evidence="6">
    <location>
        <begin position="15"/>
        <end position="319"/>
    </location>
</feature>
<comment type="subcellular location">
    <subcellularLocation>
        <location evidence="1">Secreted</location>
    </subcellularLocation>
</comment>
<dbReference type="Pfam" id="PF00151">
    <property type="entry name" value="Lipase"/>
    <property type="match status" value="1"/>
</dbReference>
<dbReference type="GeneID" id="117639243"/>
<feature type="signal peptide" evidence="5">
    <location>
        <begin position="1"/>
        <end position="24"/>
    </location>
</feature>
<organism evidence="8">
    <name type="scientific">Thrips palmi</name>
    <name type="common">Melon thrips</name>
    <dbReference type="NCBI Taxonomy" id="161013"/>
    <lineage>
        <taxon>Eukaryota</taxon>
        <taxon>Metazoa</taxon>
        <taxon>Ecdysozoa</taxon>
        <taxon>Arthropoda</taxon>
        <taxon>Hexapoda</taxon>
        <taxon>Insecta</taxon>
        <taxon>Pterygota</taxon>
        <taxon>Neoptera</taxon>
        <taxon>Paraneoptera</taxon>
        <taxon>Thysanoptera</taxon>
        <taxon>Terebrantia</taxon>
        <taxon>Thripoidea</taxon>
        <taxon>Thripidae</taxon>
        <taxon>Thrips</taxon>
    </lineage>
</organism>
<dbReference type="CDD" id="cd00707">
    <property type="entry name" value="Pancreat_lipase_like"/>
    <property type="match status" value="1"/>
</dbReference>